<comment type="caution">
    <text evidence="2">The sequence shown here is derived from an EMBL/GenBank/DDBJ whole genome shotgun (WGS) entry which is preliminary data.</text>
</comment>
<sequence length="47" mass="5055">MSELINAITSCIVKLSDKANNLTPLLQTVAVIVGMVVIGLMVWKGNR</sequence>
<protein>
    <submittedName>
        <fullName evidence="2">Uncharacterized protein</fullName>
    </submittedName>
</protein>
<keyword evidence="1" id="KW-0472">Membrane</keyword>
<organism evidence="2 3">
    <name type="scientific">Paraburkholderia haematera</name>
    <dbReference type="NCBI Taxonomy" id="2793077"/>
    <lineage>
        <taxon>Bacteria</taxon>
        <taxon>Pseudomonadati</taxon>
        <taxon>Pseudomonadota</taxon>
        <taxon>Betaproteobacteria</taxon>
        <taxon>Burkholderiales</taxon>
        <taxon>Burkholderiaceae</taxon>
        <taxon>Paraburkholderia</taxon>
    </lineage>
</organism>
<keyword evidence="1" id="KW-0812">Transmembrane</keyword>
<proteinExistence type="predicted"/>
<dbReference type="RefSeq" id="WP_211616564.1">
    <property type="nucleotide sequence ID" value="NZ_CAJNBK010000033.1"/>
</dbReference>
<evidence type="ECO:0000256" key="1">
    <source>
        <dbReference type="SAM" id="Phobius"/>
    </source>
</evidence>
<feature type="transmembrane region" description="Helical" evidence="1">
    <location>
        <begin position="25"/>
        <end position="43"/>
    </location>
</feature>
<keyword evidence="3" id="KW-1185">Reference proteome</keyword>
<evidence type="ECO:0000313" key="3">
    <source>
        <dbReference type="Proteomes" id="UP000672526"/>
    </source>
</evidence>
<reference evidence="2 3" key="1">
    <citation type="submission" date="2021-02" db="EMBL/GenBank/DDBJ databases">
        <authorList>
            <person name="Vanwijnsberghe S."/>
        </authorList>
    </citation>
    <scope>NUCLEOTIDE SEQUENCE [LARGE SCALE GENOMIC DNA]</scope>
    <source>
        <strain evidence="2 3">LMG 31837</strain>
    </source>
</reference>
<dbReference type="EMBL" id="CAJNBK010000033">
    <property type="protein sequence ID" value="CAE6826913.1"/>
    <property type="molecule type" value="Genomic_DNA"/>
</dbReference>
<gene>
    <name evidence="2" type="ORF">R69888_06382</name>
</gene>
<keyword evidence="1" id="KW-1133">Transmembrane helix</keyword>
<name>A0ABN7MSJ0_9BURK</name>
<evidence type="ECO:0000313" key="2">
    <source>
        <dbReference type="EMBL" id="CAE6826913.1"/>
    </source>
</evidence>
<dbReference type="Proteomes" id="UP000672526">
    <property type="component" value="Unassembled WGS sequence"/>
</dbReference>
<accession>A0ABN7MSJ0</accession>